<feature type="signal peptide" evidence="2">
    <location>
        <begin position="1"/>
        <end position="22"/>
    </location>
</feature>
<evidence type="ECO:0000313" key="3">
    <source>
        <dbReference type="EMBL" id="KZW01792.1"/>
    </source>
</evidence>
<feature type="compositionally biased region" description="Acidic residues" evidence="1">
    <location>
        <begin position="663"/>
        <end position="703"/>
    </location>
</feature>
<dbReference type="OrthoDB" id="2506204at2759"/>
<sequence length="703" mass="78160">MTSSLPLVLLVVVCVLPLAVHAFGAGDIPDFAFLNDKAFRHGDIENVLVEIAKFAGHAAGNSGLFSFARSVMGSSGGKKFSKEDVKKVYFGNWLRDYSQVMDIGGLSKLSADTLVMVVSVLGFLEFGFATEEFEVTPQRLGVYLPVEHIDNPRGYAEVEGDARQFHPWLRPPVNPRELEIDPRTGMKNYMATEDGGWDTSTLFIRRSLRAAIDLGRRSGLEEGPQTSEAFRLMGQALHTLEDLLAHSNWCEVSLRRLGYSEVFCHVGDNVWIDTPNGPAPPLVTGTFTSRDLVHSLLGEASDHLSQTSMVDLSKRMDEASSNDQSGNVDVLRTILGKVMGGGGADDKMGQAEEMQQKSKAYHFDPDNVASPEVQKQLWDMLKWRDGIMREIIKKLEMIPGLTNVIDQLSDSLNAYVYTLLAPYLSPILEQVTGVLGESSQAVIDSEDQFEVFNNPHASDPTHSVMSKDHFALILNEPAGKVARVVVMHAVNLIVQAWSDTELDPDAVITTILEAFHHPYYATGNSRIQNDMAQELQNWVSSLDPEQADQIIAGLTKEAVREGMNKRLSEEEEQQFAEEQAQAQGPNARSISGQPQMGLDEIQGLLGGGLAGFAGGELFGALQNRDDDNEQEVQQREIEDDGNDPSPAWREREEPEYEERAYEPPEESFEERYEEEEQEQVEYPPEEEVWQEEGSGEAEEEEEY</sequence>
<dbReference type="PANTHER" id="PTHR14905:SF7">
    <property type="entry name" value="VON WILLEBRAND FACTOR A DOMAIN-CONTAINING PROTEIN 7"/>
    <property type="match status" value="1"/>
</dbReference>
<keyword evidence="2" id="KW-0732">Signal</keyword>
<evidence type="ECO:0000313" key="4">
    <source>
        <dbReference type="Proteomes" id="UP000077266"/>
    </source>
</evidence>
<dbReference type="Pfam" id="PF07217">
    <property type="entry name" value="Het-C"/>
    <property type="match status" value="1"/>
</dbReference>
<evidence type="ECO:0000256" key="1">
    <source>
        <dbReference type="SAM" id="MobiDB-lite"/>
    </source>
</evidence>
<feature type="compositionally biased region" description="Polar residues" evidence="1">
    <location>
        <begin position="584"/>
        <end position="594"/>
    </location>
</feature>
<dbReference type="EMBL" id="KV425891">
    <property type="protein sequence ID" value="KZW01792.1"/>
    <property type="molecule type" value="Genomic_DNA"/>
</dbReference>
<dbReference type="InParanoid" id="A0A165P8E4"/>
<organism evidence="3 4">
    <name type="scientific">Exidia glandulosa HHB12029</name>
    <dbReference type="NCBI Taxonomy" id="1314781"/>
    <lineage>
        <taxon>Eukaryota</taxon>
        <taxon>Fungi</taxon>
        <taxon>Dikarya</taxon>
        <taxon>Basidiomycota</taxon>
        <taxon>Agaricomycotina</taxon>
        <taxon>Agaricomycetes</taxon>
        <taxon>Auriculariales</taxon>
        <taxon>Exidiaceae</taxon>
        <taxon>Exidia</taxon>
    </lineage>
</organism>
<protein>
    <submittedName>
        <fullName evidence="3">Heterokaryon incompatibility Het-C</fullName>
    </submittedName>
</protein>
<feature type="compositionally biased region" description="Basic and acidic residues" evidence="1">
    <location>
        <begin position="648"/>
        <end position="662"/>
    </location>
</feature>
<feature type="region of interest" description="Disordered" evidence="1">
    <location>
        <begin position="564"/>
        <end position="594"/>
    </location>
</feature>
<accession>A0A165P8E4</accession>
<evidence type="ECO:0000256" key="2">
    <source>
        <dbReference type="SAM" id="SignalP"/>
    </source>
</evidence>
<proteinExistence type="predicted"/>
<dbReference type="PANTHER" id="PTHR14905">
    <property type="entry name" value="NG37"/>
    <property type="match status" value="1"/>
</dbReference>
<dbReference type="InterPro" id="IPR052577">
    <property type="entry name" value="VWA7"/>
</dbReference>
<name>A0A165P8E4_EXIGL</name>
<reference evidence="3 4" key="1">
    <citation type="journal article" date="2016" name="Mol. Biol. Evol.">
        <title>Comparative Genomics of Early-Diverging Mushroom-Forming Fungi Provides Insights into the Origins of Lignocellulose Decay Capabilities.</title>
        <authorList>
            <person name="Nagy L.G."/>
            <person name="Riley R."/>
            <person name="Tritt A."/>
            <person name="Adam C."/>
            <person name="Daum C."/>
            <person name="Floudas D."/>
            <person name="Sun H."/>
            <person name="Yadav J.S."/>
            <person name="Pangilinan J."/>
            <person name="Larsson K.H."/>
            <person name="Matsuura K."/>
            <person name="Barry K."/>
            <person name="Labutti K."/>
            <person name="Kuo R."/>
            <person name="Ohm R.A."/>
            <person name="Bhattacharya S.S."/>
            <person name="Shirouzu T."/>
            <person name="Yoshinaga Y."/>
            <person name="Martin F.M."/>
            <person name="Grigoriev I.V."/>
            <person name="Hibbett D.S."/>
        </authorList>
    </citation>
    <scope>NUCLEOTIDE SEQUENCE [LARGE SCALE GENOMIC DNA]</scope>
    <source>
        <strain evidence="3 4">HHB12029</strain>
    </source>
</reference>
<dbReference type="InterPro" id="IPR010816">
    <property type="entry name" value="Het-C"/>
</dbReference>
<dbReference type="STRING" id="1314781.A0A165P8E4"/>
<keyword evidence="4" id="KW-1185">Reference proteome</keyword>
<feature type="region of interest" description="Disordered" evidence="1">
    <location>
        <begin position="625"/>
        <end position="703"/>
    </location>
</feature>
<gene>
    <name evidence="3" type="ORF">EXIGLDRAFT_716443</name>
</gene>
<dbReference type="Proteomes" id="UP000077266">
    <property type="component" value="Unassembled WGS sequence"/>
</dbReference>
<feature type="chain" id="PRO_5007863772" evidence="2">
    <location>
        <begin position="23"/>
        <end position="703"/>
    </location>
</feature>
<dbReference type="AlphaFoldDB" id="A0A165P8E4"/>